<dbReference type="NCBIfam" id="TIGR00149">
    <property type="entry name" value="TIGR00149_YjbQ"/>
    <property type="match status" value="1"/>
</dbReference>
<dbReference type="Gene3D" id="2.60.120.460">
    <property type="entry name" value="YjbQ-like"/>
    <property type="match status" value="1"/>
</dbReference>
<dbReference type="EMBL" id="UOEO01000018">
    <property type="protein sequence ID" value="VAW14848.1"/>
    <property type="molecule type" value="Genomic_DNA"/>
</dbReference>
<dbReference type="InterPro" id="IPR035917">
    <property type="entry name" value="YjbQ-like_sf"/>
</dbReference>
<dbReference type="AlphaFoldDB" id="A0A3B0T9W5"/>
<dbReference type="PANTHER" id="PTHR30615:SF8">
    <property type="entry name" value="UPF0047 PROTEIN C4A8.02C"/>
    <property type="match status" value="1"/>
</dbReference>
<gene>
    <name evidence="2" type="ORF">MNBD_ALPHA12-1200</name>
</gene>
<evidence type="ECO:0000313" key="2">
    <source>
        <dbReference type="EMBL" id="VAW14848.1"/>
    </source>
</evidence>
<proteinExistence type="inferred from homology"/>
<reference evidence="2" key="1">
    <citation type="submission" date="2018-06" db="EMBL/GenBank/DDBJ databases">
        <authorList>
            <person name="Zhirakovskaya E."/>
        </authorList>
    </citation>
    <scope>NUCLEOTIDE SEQUENCE</scope>
</reference>
<accession>A0A3B0T9W5</accession>
<sequence length="145" mass="16511">MVQKQKLFHLQTRGAGLYEFTDRVNSLVNEAQLNCGLLTLFCRHTSCSLLIGENADPDVLRDLKQFFDRLVPEGMDWVSHVLEGDDDMPAHIKCALSQTSVSIPVMAGRAVFGVWQGIYLFEHRRREQTREVVAHLSGEQEYGYI</sequence>
<evidence type="ECO:0000256" key="1">
    <source>
        <dbReference type="ARBA" id="ARBA00005534"/>
    </source>
</evidence>
<dbReference type="InterPro" id="IPR001602">
    <property type="entry name" value="UPF0047_YjbQ-like"/>
</dbReference>
<protein>
    <submittedName>
        <fullName evidence="2">UPF0047 protein YjbQ</fullName>
    </submittedName>
</protein>
<name>A0A3B0T9W5_9ZZZZ</name>
<dbReference type="PIRSF" id="PIRSF004681">
    <property type="entry name" value="UCP004681"/>
    <property type="match status" value="1"/>
</dbReference>
<dbReference type="SUPFAM" id="SSF111038">
    <property type="entry name" value="YjbQ-like"/>
    <property type="match status" value="1"/>
</dbReference>
<comment type="similarity">
    <text evidence="1">Belongs to the UPF0047 family.</text>
</comment>
<dbReference type="PANTHER" id="PTHR30615">
    <property type="entry name" value="UNCHARACTERIZED PROTEIN YJBQ-RELATED"/>
    <property type="match status" value="1"/>
</dbReference>
<dbReference type="Pfam" id="PF01894">
    <property type="entry name" value="YjbQ"/>
    <property type="match status" value="1"/>
</dbReference>
<organism evidence="2">
    <name type="scientific">hydrothermal vent metagenome</name>
    <dbReference type="NCBI Taxonomy" id="652676"/>
    <lineage>
        <taxon>unclassified sequences</taxon>
        <taxon>metagenomes</taxon>
        <taxon>ecological metagenomes</taxon>
    </lineage>
</organism>